<gene>
    <name evidence="1" type="ORF">SAMN05421644_10818</name>
</gene>
<dbReference type="AlphaFoldDB" id="A0A1H3D9X8"/>
<accession>A0A1H3D9X8</accession>
<keyword evidence="2" id="KW-1185">Reference proteome</keyword>
<dbReference type="EMBL" id="FNOW01000008">
    <property type="protein sequence ID" value="SDX62489.1"/>
    <property type="molecule type" value="Genomic_DNA"/>
</dbReference>
<dbReference type="STRING" id="61595.SAMN05421644_10818"/>
<dbReference type="Proteomes" id="UP000198672">
    <property type="component" value="Unassembled WGS sequence"/>
</dbReference>
<protein>
    <submittedName>
        <fullName evidence="1">Uncharacterized protein</fullName>
    </submittedName>
</protein>
<organism evidence="1 2">
    <name type="scientific">Allochromatium warmingii</name>
    <name type="common">Chromatium warmingii</name>
    <dbReference type="NCBI Taxonomy" id="61595"/>
    <lineage>
        <taxon>Bacteria</taxon>
        <taxon>Pseudomonadati</taxon>
        <taxon>Pseudomonadota</taxon>
        <taxon>Gammaproteobacteria</taxon>
        <taxon>Chromatiales</taxon>
        <taxon>Chromatiaceae</taxon>
        <taxon>Allochromatium</taxon>
    </lineage>
</organism>
<reference evidence="2" key="1">
    <citation type="submission" date="2016-10" db="EMBL/GenBank/DDBJ databases">
        <authorList>
            <person name="Varghese N."/>
            <person name="Submissions S."/>
        </authorList>
    </citation>
    <scope>NUCLEOTIDE SEQUENCE [LARGE SCALE GENOMIC DNA]</scope>
    <source>
        <strain evidence="2">DSM 173</strain>
    </source>
</reference>
<evidence type="ECO:0000313" key="1">
    <source>
        <dbReference type="EMBL" id="SDX62489.1"/>
    </source>
</evidence>
<sequence>MTSSDSFGQATLELGARNAAIETMTDARCLVSLRFSTVSASRHIGHEFPPKTTRFFRHSKLRLLCNLS</sequence>
<proteinExistence type="predicted"/>
<name>A0A1H3D9X8_ALLWA</name>
<evidence type="ECO:0000313" key="2">
    <source>
        <dbReference type="Proteomes" id="UP000198672"/>
    </source>
</evidence>